<reference evidence="5 6" key="1">
    <citation type="submission" date="2020-03" db="EMBL/GenBank/DDBJ databases">
        <title>Two novel Motilibacter sp.</title>
        <authorList>
            <person name="Liu S."/>
        </authorList>
    </citation>
    <scope>NUCLEOTIDE SEQUENCE [LARGE SCALE GENOMIC DNA]</scope>
    <source>
        <strain evidence="5 6">E257</strain>
    </source>
</reference>
<gene>
    <name evidence="5" type="ORF">G9H71_11875</name>
</gene>
<dbReference type="RefSeq" id="WP_231134695.1">
    <property type="nucleotide sequence ID" value="NZ_JAANNP010000007.1"/>
</dbReference>
<proteinExistence type="inferred from homology"/>
<keyword evidence="6" id="KW-1185">Reference proteome</keyword>
<dbReference type="SMART" id="SM00283">
    <property type="entry name" value="MA"/>
    <property type="match status" value="1"/>
</dbReference>
<protein>
    <submittedName>
        <fullName evidence="5">Methyl-accepting chemotaxis protein</fullName>
    </submittedName>
</protein>
<evidence type="ECO:0000259" key="4">
    <source>
        <dbReference type="PROSITE" id="PS50111"/>
    </source>
</evidence>
<organism evidence="5 6">
    <name type="scientific">Motilibacter deserti</name>
    <dbReference type="NCBI Taxonomy" id="2714956"/>
    <lineage>
        <taxon>Bacteria</taxon>
        <taxon>Bacillati</taxon>
        <taxon>Actinomycetota</taxon>
        <taxon>Actinomycetes</taxon>
        <taxon>Motilibacterales</taxon>
        <taxon>Motilibacteraceae</taxon>
        <taxon>Motilibacter</taxon>
    </lineage>
</organism>
<evidence type="ECO:0000313" key="6">
    <source>
        <dbReference type="Proteomes" id="UP000800981"/>
    </source>
</evidence>
<dbReference type="SUPFAM" id="SSF58104">
    <property type="entry name" value="Methyl-accepting chemotaxis protein (MCP) signaling domain"/>
    <property type="match status" value="1"/>
</dbReference>
<dbReference type="Proteomes" id="UP000800981">
    <property type="component" value="Unassembled WGS sequence"/>
</dbReference>
<evidence type="ECO:0000256" key="1">
    <source>
        <dbReference type="ARBA" id="ARBA00023224"/>
    </source>
</evidence>
<dbReference type="PANTHER" id="PTHR32089">
    <property type="entry name" value="METHYL-ACCEPTING CHEMOTAXIS PROTEIN MCPB"/>
    <property type="match status" value="1"/>
</dbReference>
<comment type="similarity">
    <text evidence="2">Belongs to the methyl-accepting chemotaxis (MCP) protein family.</text>
</comment>
<sequence length="150" mass="15422">TNLLALNATIEAARAGEAGKGFAVVANEVKDLAQETARATEDISRRVEAIQADTHGAVSAIEEISAIIAQVNDYQATIASAVEEQNATTSEMSRSIAEAANGTTQIARSVGGVAAATETTSTTVESTRDAAAGLSRLSGELQTAVSRFRI</sequence>
<evidence type="ECO:0000256" key="2">
    <source>
        <dbReference type="ARBA" id="ARBA00029447"/>
    </source>
</evidence>
<comment type="caution">
    <text evidence="5">The sequence shown here is derived from an EMBL/GenBank/DDBJ whole genome shotgun (WGS) entry which is preliminary data.</text>
</comment>
<dbReference type="PANTHER" id="PTHR32089:SF112">
    <property type="entry name" value="LYSOZYME-LIKE PROTEIN-RELATED"/>
    <property type="match status" value="1"/>
</dbReference>
<evidence type="ECO:0000313" key="5">
    <source>
        <dbReference type="EMBL" id="NHC14477.1"/>
    </source>
</evidence>
<dbReference type="Pfam" id="PF00015">
    <property type="entry name" value="MCPsignal"/>
    <property type="match status" value="1"/>
</dbReference>
<dbReference type="InterPro" id="IPR004089">
    <property type="entry name" value="MCPsignal_dom"/>
</dbReference>
<feature type="domain" description="Methyl-accepting transducer" evidence="4">
    <location>
        <begin position="1"/>
        <end position="121"/>
    </location>
</feature>
<dbReference type="EMBL" id="JAANNP010000007">
    <property type="protein sequence ID" value="NHC14477.1"/>
    <property type="molecule type" value="Genomic_DNA"/>
</dbReference>
<dbReference type="PROSITE" id="PS50111">
    <property type="entry name" value="CHEMOTAXIS_TRANSDUC_2"/>
    <property type="match status" value="1"/>
</dbReference>
<feature type="non-terminal residue" evidence="5">
    <location>
        <position position="1"/>
    </location>
</feature>
<dbReference type="PRINTS" id="PR00260">
    <property type="entry name" value="CHEMTRNSDUCR"/>
</dbReference>
<evidence type="ECO:0000256" key="3">
    <source>
        <dbReference type="PROSITE-ProRule" id="PRU00284"/>
    </source>
</evidence>
<dbReference type="Gene3D" id="1.10.287.950">
    <property type="entry name" value="Methyl-accepting chemotaxis protein"/>
    <property type="match status" value="1"/>
</dbReference>
<keyword evidence="1 3" id="KW-0807">Transducer</keyword>
<name>A0ABX0GY28_9ACTN</name>
<dbReference type="InterPro" id="IPR004090">
    <property type="entry name" value="Chemotax_Me-accpt_rcpt"/>
</dbReference>
<accession>A0ABX0GY28</accession>